<protein>
    <submittedName>
        <fullName evidence="1">Uncharacterized protein</fullName>
    </submittedName>
</protein>
<evidence type="ECO:0000313" key="1">
    <source>
        <dbReference type="EMBL" id="KMM73296.1"/>
    </source>
</evidence>
<organism evidence="1 2">
    <name type="scientific">Coccidioides posadasii RMSCC 3488</name>
    <dbReference type="NCBI Taxonomy" id="454284"/>
    <lineage>
        <taxon>Eukaryota</taxon>
        <taxon>Fungi</taxon>
        <taxon>Dikarya</taxon>
        <taxon>Ascomycota</taxon>
        <taxon>Pezizomycotina</taxon>
        <taxon>Eurotiomycetes</taxon>
        <taxon>Eurotiomycetidae</taxon>
        <taxon>Onygenales</taxon>
        <taxon>Onygenaceae</taxon>
        <taxon>Coccidioides</taxon>
    </lineage>
</organism>
<dbReference type="AlphaFoldDB" id="A0A0J6FJF2"/>
<dbReference type="VEuPathDB" id="FungiDB:CPAG_09585"/>
<gene>
    <name evidence="1" type="ORF">CPAG_09585</name>
</gene>
<sequence length="218" mass="23390">MYGLNLAGEAYVCFTRIRNTDTLTPPKLVFPDRRAIYCVHVAGGQLSLMQWGRAAPQHPPFFLQAAGQPGAISARANEGKLASCPKIQEATLVAQTASVPWGSCELCPTVHILYPPCGVLSPSTNQTPSIGDGNTSTDIACCAPSLCQPSQIQAFSGSRSRSAHLGRPVTYLTYTGTARFSDQLSHAPAGRPFVISILELGCFEEVKATGEWYRSEQD</sequence>
<reference evidence="2" key="2">
    <citation type="journal article" date="2009" name="Genome Res.">
        <title>Comparative genomic analyses of the human fungal pathogens Coccidioides and their relatives.</title>
        <authorList>
            <person name="Sharpton T.J."/>
            <person name="Stajich J.E."/>
            <person name="Rounsley S.D."/>
            <person name="Gardner M.J."/>
            <person name="Wortman J.R."/>
            <person name="Jordar V.S."/>
            <person name="Maiti R."/>
            <person name="Kodira C.D."/>
            <person name="Neafsey D.E."/>
            <person name="Zeng Q."/>
            <person name="Hung C.-Y."/>
            <person name="McMahan C."/>
            <person name="Muszewska A."/>
            <person name="Grynberg M."/>
            <person name="Mandel M.A."/>
            <person name="Kellner E.M."/>
            <person name="Barker B.M."/>
            <person name="Galgiani J.N."/>
            <person name="Orbach M.J."/>
            <person name="Kirkland T.N."/>
            <person name="Cole G.T."/>
            <person name="Henn M.R."/>
            <person name="Birren B.W."/>
            <person name="Taylor J.W."/>
        </authorList>
    </citation>
    <scope>NUCLEOTIDE SEQUENCE [LARGE SCALE GENOMIC DNA]</scope>
    <source>
        <strain evidence="2">RMSCC 3488</strain>
    </source>
</reference>
<reference evidence="2" key="3">
    <citation type="journal article" date="2010" name="Genome Res.">
        <title>Population genomic sequencing of Coccidioides fungi reveals recent hybridization and transposon control.</title>
        <authorList>
            <person name="Neafsey D.E."/>
            <person name="Barker B.M."/>
            <person name="Sharpton T.J."/>
            <person name="Stajich J.E."/>
            <person name="Park D.J."/>
            <person name="Whiston E."/>
            <person name="Hung C.-Y."/>
            <person name="McMahan C."/>
            <person name="White J."/>
            <person name="Sykes S."/>
            <person name="Heiman D."/>
            <person name="Young S."/>
            <person name="Zeng Q."/>
            <person name="Abouelleil A."/>
            <person name="Aftuck L."/>
            <person name="Bessette D."/>
            <person name="Brown A."/>
            <person name="FitzGerald M."/>
            <person name="Lui A."/>
            <person name="Macdonald J.P."/>
            <person name="Priest M."/>
            <person name="Orbach M.J."/>
            <person name="Galgiani J.N."/>
            <person name="Kirkland T.N."/>
            <person name="Cole G.T."/>
            <person name="Birren B.W."/>
            <person name="Henn M.R."/>
            <person name="Taylor J.W."/>
            <person name="Rounsley S.D."/>
        </authorList>
    </citation>
    <scope>NUCLEOTIDE SEQUENCE [LARGE SCALE GENOMIC DNA]</scope>
    <source>
        <strain evidence="2">RMSCC 3488</strain>
    </source>
</reference>
<reference evidence="1 2" key="1">
    <citation type="submission" date="2007-06" db="EMBL/GenBank/DDBJ databases">
        <title>The Genome Sequence of Coccidioides posadasii RMSCC_3488.</title>
        <authorList>
            <consortium name="Coccidioides Genome Resources Consortium"/>
            <consortium name="The Broad Institute Genome Sequencing Platform"/>
            <person name="Henn M.R."/>
            <person name="Sykes S."/>
            <person name="Young S."/>
            <person name="Jaffe D."/>
            <person name="Berlin A."/>
            <person name="Alvarez P."/>
            <person name="Butler J."/>
            <person name="Gnerre S."/>
            <person name="Grabherr M."/>
            <person name="Mauceli E."/>
            <person name="Brockman W."/>
            <person name="Kodira C."/>
            <person name="Alvarado L."/>
            <person name="Zeng Q."/>
            <person name="Crawford M."/>
            <person name="Antoine C."/>
            <person name="Devon K."/>
            <person name="Galgiani J."/>
            <person name="Orsborn K."/>
            <person name="Lewis M.L."/>
            <person name="Nusbaum C."/>
            <person name="Galagan J."/>
            <person name="Birren B."/>
        </authorList>
    </citation>
    <scope>NUCLEOTIDE SEQUENCE [LARGE SCALE GENOMIC DNA]</scope>
    <source>
        <strain evidence="1 2">RMSCC 3488</strain>
    </source>
</reference>
<proteinExistence type="predicted"/>
<name>A0A0J6FJF2_COCPO</name>
<evidence type="ECO:0000313" key="2">
    <source>
        <dbReference type="Proteomes" id="UP000054567"/>
    </source>
</evidence>
<dbReference type="EMBL" id="DS268114">
    <property type="protein sequence ID" value="KMM73296.1"/>
    <property type="molecule type" value="Genomic_DNA"/>
</dbReference>
<accession>A0A0J6FJF2</accession>
<dbReference type="Proteomes" id="UP000054567">
    <property type="component" value="Unassembled WGS sequence"/>
</dbReference>